<sequence length="240" mass="27479">MKFTDVNGAMCINAWWVAGVKDGRYVWADKISCCPPWPPAKTMKMWRGNRLCTSRWVVVDRVLNADRNCVWKWHDSTWCPPEPTCPPMPMEMKTRWVKANGERCTKTWKACGKKVAWGKCTWKGCDTIHCLPACPKPMAKTMRTDTPTRVCVDNWWPTKLSVDKSDDLMHCKWAWADHKQCYCKDGNNAAWKKPRPSRFTPRRARQLLNADSNSQPGRGAPLTPSLHTSVVAAAWRKGQS</sequence>
<protein>
    <submittedName>
        <fullName evidence="1">Uncharacterized protein</fullName>
    </submittedName>
</protein>
<accession>A0ACC3CF49</accession>
<dbReference type="Proteomes" id="UP000798662">
    <property type="component" value="Chromosome 3"/>
</dbReference>
<evidence type="ECO:0000313" key="1">
    <source>
        <dbReference type="EMBL" id="KAK1868616.1"/>
    </source>
</evidence>
<comment type="caution">
    <text evidence="1">The sequence shown here is derived from an EMBL/GenBank/DDBJ whole genome shotgun (WGS) entry which is preliminary data.</text>
</comment>
<evidence type="ECO:0000313" key="2">
    <source>
        <dbReference type="Proteomes" id="UP000798662"/>
    </source>
</evidence>
<proteinExistence type="predicted"/>
<name>A0ACC3CF49_PYRYE</name>
<organism evidence="1 2">
    <name type="scientific">Pyropia yezoensis</name>
    <name type="common">Susabi-nori</name>
    <name type="synonym">Porphyra yezoensis</name>
    <dbReference type="NCBI Taxonomy" id="2788"/>
    <lineage>
        <taxon>Eukaryota</taxon>
        <taxon>Rhodophyta</taxon>
        <taxon>Bangiophyceae</taxon>
        <taxon>Bangiales</taxon>
        <taxon>Bangiaceae</taxon>
        <taxon>Pyropia</taxon>
    </lineage>
</organism>
<gene>
    <name evidence="1" type="ORF">I4F81_011101</name>
</gene>
<reference evidence="1" key="1">
    <citation type="submission" date="2019-11" db="EMBL/GenBank/DDBJ databases">
        <title>Nori genome reveals adaptations in red seaweeds to the harsh intertidal environment.</title>
        <authorList>
            <person name="Wang D."/>
            <person name="Mao Y."/>
        </authorList>
    </citation>
    <scope>NUCLEOTIDE SEQUENCE</scope>
    <source>
        <tissue evidence="1">Gametophyte</tissue>
    </source>
</reference>
<keyword evidence="2" id="KW-1185">Reference proteome</keyword>
<dbReference type="EMBL" id="CM020620">
    <property type="protein sequence ID" value="KAK1868616.1"/>
    <property type="molecule type" value="Genomic_DNA"/>
</dbReference>